<proteinExistence type="predicted"/>
<dbReference type="Proteomes" id="UP000249808">
    <property type="component" value="Unassembled WGS sequence"/>
</dbReference>
<dbReference type="CDD" id="cd06259">
    <property type="entry name" value="YdcF-like"/>
    <property type="match status" value="1"/>
</dbReference>
<dbReference type="InterPro" id="IPR014729">
    <property type="entry name" value="Rossmann-like_a/b/a_fold"/>
</dbReference>
<dbReference type="PANTHER" id="PTHR30336:SF4">
    <property type="entry name" value="ENVELOPE BIOGENESIS FACTOR ELYC"/>
    <property type="match status" value="1"/>
</dbReference>
<dbReference type="Gene3D" id="3.40.50.620">
    <property type="entry name" value="HUPs"/>
    <property type="match status" value="1"/>
</dbReference>
<comment type="caution">
    <text evidence="2">The sequence shown here is derived from an EMBL/GenBank/DDBJ whole genome shotgun (WGS) entry which is preliminary data.</text>
</comment>
<feature type="domain" description="DUF218" evidence="1">
    <location>
        <begin position="49"/>
        <end position="194"/>
    </location>
</feature>
<organism evidence="2 3">
    <name type="scientific">Macrococcus epidermidis</name>
    <dbReference type="NCBI Taxonomy" id="1902580"/>
    <lineage>
        <taxon>Bacteria</taxon>
        <taxon>Bacillati</taxon>
        <taxon>Bacillota</taxon>
        <taxon>Bacilli</taxon>
        <taxon>Bacillales</taxon>
        <taxon>Staphylococcaceae</taxon>
        <taxon>Macrococcus</taxon>
    </lineage>
</organism>
<accession>A0A327ZMZ0</accession>
<gene>
    <name evidence="2" type="ORF">BHU61_12160</name>
</gene>
<dbReference type="GO" id="GO:0043164">
    <property type="term" value="P:Gram-negative-bacterium-type cell wall biogenesis"/>
    <property type="evidence" value="ECO:0007669"/>
    <property type="project" value="TreeGrafter"/>
</dbReference>
<dbReference type="RefSeq" id="WP_111717246.1">
    <property type="nucleotide sequence ID" value="NZ_JBHSSR010000010.1"/>
</dbReference>
<dbReference type="InterPro" id="IPR051599">
    <property type="entry name" value="Cell_Envelope_Assoc"/>
</dbReference>
<reference evidence="2 3" key="1">
    <citation type="journal article" date="2018" name="Front. Microbiol.">
        <title>Description and Comparative Genomics of Macrococcus caseolyticus subsp. hominis subsp. nov., Macrococcus goetzii sp. nov., Macrococcus epidermidis sp. nov., and Macrococcus bohemicus sp. nov., Novel Macrococci From Human Clinical Material With Virulence Potential and Suspected Uptake of Foreign DNA by Natural Transformation.</title>
        <authorList>
            <person name="Maslanova I."/>
            <person name="Wertheimer Z."/>
            <person name="Sedlacek I."/>
            <person name="Svec P."/>
            <person name="Indrakova A."/>
            <person name="Kovarovic V."/>
            <person name="Schumann P."/>
            <person name="Sproer C."/>
            <person name="Kralova S."/>
            <person name="Sedo O."/>
            <person name="Kristofova L."/>
            <person name="Vrbovska V."/>
            <person name="Fuzik T."/>
            <person name="Petras P."/>
            <person name="Zdrahal Z."/>
            <person name="Ruzickova V."/>
            <person name="Doskar J."/>
            <person name="Pantucek R."/>
        </authorList>
    </citation>
    <scope>NUCLEOTIDE SEQUENCE [LARGE SCALE GENOMIC DNA]</scope>
    <source>
        <strain evidence="2 3">01/688</strain>
    </source>
</reference>
<evidence type="ECO:0000313" key="2">
    <source>
        <dbReference type="EMBL" id="RAK43773.1"/>
    </source>
</evidence>
<keyword evidence="3" id="KW-1185">Reference proteome</keyword>
<evidence type="ECO:0000259" key="1">
    <source>
        <dbReference type="Pfam" id="PF02698"/>
    </source>
</evidence>
<dbReference type="GO" id="GO:0000270">
    <property type="term" value="P:peptidoglycan metabolic process"/>
    <property type="evidence" value="ECO:0007669"/>
    <property type="project" value="TreeGrafter"/>
</dbReference>
<dbReference type="GO" id="GO:0005886">
    <property type="term" value="C:plasma membrane"/>
    <property type="evidence" value="ECO:0007669"/>
    <property type="project" value="TreeGrafter"/>
</dbReference>
<dbReference type="InterPro" id="IPR003848">
    <property type="entry name" value="DUF218"/>
</dbReference>
<dbReference type="EMBL" id="PZJH01000009">
    <property type="protein sequence ID" value="RAK43773.1"/>
    <property type="molecule type" value="Genomic_DNA"/>
</dbReference>
<name>A0A327ZMZ0_9STAP</name>
<dbReference type="AlphaFoldDB" id="A0A327ZMZ0"/>
<sequence length="213" mass="24602">MKPIIPKTPEVPTLSNEEIEFLTYVTFGEKVSPEKSDILFLFSGTHPGHWEKSIEAYKKGYIQKIIVTGGKSLTGIPHSDWNYEDATESEIITQHLLDAGVPRQCIFSENKSTNSLENVIYAKEIYNFDDMNNMLVVCKSHAAGRQIRTLMKHLPKHIRYIPFTFDTYYGDVIVSRDNWMNSEEGRSRVWGEYLRILFYGDKGDILKLEIENE</sequence>
<dbReference type="Pfam" id="PF02698">
    <property type="entry name" value="DUF218"/>
    <property type="match status" value="1"/>
</dbReference>
<dbReference type="PANTHER" id="PTHR30336">
    <property type="entry name" value="INNER MEMBRANE PROTEIN, PROBABLE PERMEASE"/>
    <property type="match status" value="1"/>
</dbReference>
<evidence type="ECO:0000313" key="3">
    <source>
        <dbReference type="Proteomes" id="UP000249808"/>
    </source>
</evidence>
<protein>
    <submittedName>
        <fullName evidence="2">YdcF family protein</fullName>
    </submittedName>
</protein>